<dbReference type="Proteomes" id="UP001140091">
    <property type="component" value="Unassembled WGS sequence"/>
</dbReference>
<reference evidence="1" key="1">
    <citation type="submission" date="2022-06" db="EMBL/GenBank/DDBJ databases">
        <title>Genome Sequence of Candolleomyces eurysporus.</title>
        <authorList>
            <person name="Buettner E."/>
        </authorList>
    </citation>
    <scope>NUCLEOTIDE SEQUENCE</scope>
    <source>
        <strain evidence="1">VTCC 930004</strain>
    </source>
</reference>
<organism evidence="1 2">
    <name type="scientific">Candolleomyces eurysporus</name>
    <dbReference type="NCBI Taxonomy" id="2828524"/>
    <lineage>
        <taxon>Eukaryota</taxon>
        <taxon>Fungi</taxon>
        <taxon>Dikarya</taxon>
        <taxon>Basidiomycota</taxon>
        <taxon>Agaricomycotina</taxon>
        <taxon>Agaricomycetes</taxon>
        <taxon>Agaricomycetidae</taxon>
        <taxon>Agaricales</taxon>
        <taxon>Agaricineae</taxon>
        <taxon>Psathyrellaceae</taxon>
        <taxon>Candolleomyces</taxon>
    </lineage>
</organism>
<feature type="non-terminal residue" evidence="1">
    <location>
        <position position="570"/>
    </location>
</feature>
<proteinExistence type="predicted"/>
<keyword evidence="2" id="KW-1185">Reference proteome</keyword>
<gene>
    <name evidence="1" type="ORF">H1R20_g3875</name>
</gene>
<dbReference type="EMBL" id="JANBPK010000749">
    <property type="protein sequence ID" value="KAJ2933201.1"/>
    <property type="molecule type" value="Genomic_DNA"/>
</dbReference>
<dbReference type="OrthoDB" id="5424209at2759"/>
<accession>A0A9W8MJQ2</accession>
<evidence type="ECO:0000313" key="1">
    <source>
        <dbReference type="EMBL" id="KAJ2933201.1"/>
    </source>
</evidence>
<evidence type="ECO:0000313" key="2">
    <source>
        <dbReference type="Proteomes" id="UP001140091"/>
    </source>
</evidence>
<protein>
    <submittedName>
        <fullName evidence="1">Uncharacterized protein</fullName>
    </submittedName>
</protein>
<sequence length="570" mass="63011">MTTDVTRPPSEMEAKYYYYGLPSRPILVARTGTTEWKEPTGPDAYLDRKELRVVGAHPLKEIWDDFVKELHALLDRMHVRWTSTDLVRIGQTSKSCSGGCAPLIVWIGVQPRSLTPLDGVSVATQVKELLCRNNIGDVDCEIRESVVYRAGFSLVKPASASDTVTADIRIPLTATVGIPICAQDVPGAEGSAGFFLKDKASGKLLLCTARHVLFGTNSLESNNHHFEAADPSQPRRNVTVLSNSYLEKFLNRLEKKLFFQETFSLPYQQKKLDWLVNEMPNGSPNVERSREVCQMDLKNIHDGVPWLKGLKKVILGWWSNKPENRILGSVFLSPPISLHNEEGKFTEDWAVVELNPEMVNATNFFGNVVDLRIGPSSEGIVTYPRDIVYKMSPNPKKPTGFEYPRNHLLKISGVVPLSELRNPQTVDENNAPCLFVLKRGMGSNLTMGKSNDAMSYTRTYFEDPQLAPQVSREWAILPYDLDTIDTSGESFSSVGDSGSAIVDGTGRIGGILTGGTARADSDTNRLDITYGTPASFLHDTFRKHGIDADFDVDTFFSEGSPLPAGNSTCS</sequence>
<dbReference type="AlphaFoldDB" id="A0A9W8MJQ2"/>
<comment type="caution">
    <text evidence="1">The sequence shown here is derived from an EMBL/GenBank/DDBJ whole genome shotgun (WGS) entry which is preliminary data.</text>
</comment>
<name>A0A9W8MJQ2_9AGAR</name>